<dbReference type="Gene3D" id="2.70.98.10">
    <property type="match status" value="1"/>
</dbReference>
<accession>A0ABT3BJ92</accession>
<keyword evidence="5" id="KW-0574">Periplasm</keyword>
<evidence type="ECO:0000256" key="1">
    <source>
        <dbReference type="ARBA" id="ARBA00004418"/>
    </source>
</evidence>
<dbReference type="Gene3D" id="2.60.40.10">
    <property type="entry name" value="Immunoglobulins"/>
    <property type="match status" value="1"/>
</dbReference>
<organism evidence="7 8">
    <name type="scientific">Roseobacter sinensis</name>
    <dbReference type="NCBI Taxonomy" id="2931391"/>
    <lineage>
        <taxon>Bacteria</taxon>
        <taxon>Pseudomonadati</taxon>
        <taxon>Pseudomonadota</taxon>
        <taxon>Alphaproteobacteria</taxon>
        <taxon>Rhodobacterales</taxon>
        <taxon>Roseobacteraceae</taxon>
        <taxon>Roseobacter</taxon>
    </lineage>
</organism>
<comment type="similarity">
    <text evidence="3">Belongs to the OpgD/OpgG family.</text>
</comment>
<dbReference type="RefSeq" id="WP_263845847.1">
    <property type="nucleotide sequence ID" value="NZ_JALIEB010000017.1"/>
</dbReference>
<evidence type="ECO:0000256" key="5">
    <source>
        <dbReference type="ARBA" id="ARBA00022764"/>
    </source>
</evidence>
<dbReference type="SUPFAM" id="SSF74650">
    <property type="entry name" value="Galactose mutarotase-like"/>
    <property type="match status" value="1"/>
</dbReference>
<protein>
    <submittedName>
        <fullName evidence="7">Glucan biosynthesis protein</fullName>
    </submittedName>
</protein>
<dbReference type="SUPFAM" id="SSF81296">
    <property type="entry name" value="E set domains"/>
    <property type="match status" value="1"/>
</dbReference>
<proteinExistence type="inferred from homology"/>
<comment type="subcellular location">
    <subcellularLocation>
        <location evidence="1">Periplasm</location>
    </subcellularLocation>
</comment>
<evidence type="ECO:0000256" key="2">
    <source>
        <dbReference type="ARBA" id="ARBA00005001"/>
    </source>
</evidence>
<comment type="pathway">
    <text evidence="2">Glycan metabolism; osmoregulated periplasmic glucan (OPG) biosynthesis.</text>
</comment>
<dbReference type="Proteomes" id="UP001208690">
    <property type="component" value="Unassembled WGS sequence"/>
</dbReference>
<reference evidence="7 8" key="1">
    <citation type="submission" date="2022-04" db="EMBL/GenBank/DDBJ databases">
        <title>Roseobacter sp. WL0113 is a bacterium isolated from neritic sediment.</title>
        <authorList>
            <person name="Wang L."/>
            <person name="He W."/>
            <person name="Zhang D.-F."/>
        </authorList>
    </citation>
    <scope>NUCLEOTIDE SEQUENCE [LARGE SCALE GENOMIC DNA]</scope>
    <source>
        <strain evidence="7 8">WL0113</strain>
    </source>
</reference>
<dbReference type="InterPro" id="IPR014756">
    <property type="entry name" value="Ig_E-set"/>
</dbReference>
<gene>
    <name evidence="7" type="ORF">MUB52_19565</name>
</gene>
<dbReference type="EMBL" id="JALIEB010000017">
    <property type="protein sequence ID" value="MCV3273637.1"/>
    <property type="molecule type" value="Genomic_DNA"/>
</dbReference>
<dbReference type="Pfam" id="PF04349">
    <property type="entry name" value="MdoG"/>
    <property type="match status" value="1"/>
</dbReference>
<name>A0ABT3BJ92_9RHOB</name>
<dbReference type="InterPro" id="IPR014718">
    <property type="entry name" value="GH-type_carb-bd"/>
</dbReference>
<evidence type="ECO:0000256" key="4">
    <source>
        <dbReference type="ARBA" id="ARBA00022729"/>
    </source>
</evidence>
<evidence type="ECO:0000313" key="7">
    <source>
        <dbReference type="EMBL" id="MCV3273637.1"/>
    </source>
</evidence>
<sequence>MLFGSAAVLTAGLWSGLKPESARADAPMTFEGLVEKAREAAARPFEPVSIPAPDLIAKIDYSAHWQIQFRKDATLYIGPNKSPVQFFHPGRYFPEPVRIHVRDAAGTAHEVPFVSDFFSIPEDNPALDLPEGFGFAGFRVMRPNLEPDWISFLGASYFRTDGPEAQYGLSARGIAINTGLNVPEEFPRFTAFWLGPPEKDDEELSIWAELDGPSITGAYRFGVIRNAPYGGHLTRVSAHLFLRETVERLGVAPLTSMYWYSERDRAGGEDWRPEIHDSDGLAMAAGSGERLWRPLSNPTGVTTSSFMDVNPAGFGLIQRDRDFENYQDDGVFYNRRPSAWIKPGGDWGPGRVQLILIPTDDETFDNVVAYWVPDSPTEKGASFQFDYEIEWRERDPLPQNVAWVVATRQGQGGVPGDPLPEGVAKMVVDFEGPSLTGLDRESGVVPVVDALNGRILKPIDAYPVVGTNYWRLTFDFEQTGPEPVSLRAYLKLRDRALTETWLMDAWVERGQG</sequence>
<dbReference type="InterPro" id="IPR011013">
    <property type="entry name" value="Gal_mutarotase_sf_dom"/>
</dbReference>
<evidence type="ECO:0000313" key="8">
    <source>
        <dbReference type="Proteomes" id="UP001208690"/>
    </source>
</evidence>
<dbReference type="InterPro" id="IPR007444">
    <property type="entry name" value="Glucan_biosyn_MdoG_C"/>
</dbReference>
<comment type="caution">
    <text evidence="7">The sequence shown here is derived from an EMBL/GenBank/DDBJ whole genome shotgun (WGS) entry which is preliminary data.</text>
</comment>
<dbReference type="InterPro" id="IPR013783">
    <property type="entry name" value="Ig-like_fold"/>
</dbReference>
<keyword evidence="4" id="KW-0732">Signal</keyword>
<dbReference type="PIRSF" id="PIRSF006281">
    <property type="entry name" value="MdoG"/>
    <property type="match status" value="1"/>
</dbReference>
<evidence type="ECO:0000259" key="6">
    <source>
        <dbReference type="Pfam" id="PF04349"/>
    </source>
</evidence>
<dbReference type="PANTHER" id="PTHR30504:SF3">
    <property type="entry name" value="GLUCANS BIOSYNTHESIS PROTEIN D"/>
    <property type="match status" value="1"/>
</dbReference>
<dbReference type="PANTHER" id="PTHR30504">
    <property type="entry name" value="GLUCANS BIOSYNTHESIS PROTEIN"/>
    <property type="match status" value="1"/>
</dbReference>
<evidence type="ECO:0000256" key="3">
    <source>
        <dbReference type="ARBA" id="ARBA00009284"/>
    </source>
</evidence>
<dbReference type="InterPro" id="IPR014438">
    <property type="entry name" value="Glucan_biosyn_MdoG/MdoD"/>
</dbReference>
<keyword evidence="8" id="KW-1185">Reference proteome</keyword>
<feature type="domain" description="Glucan biosynthesis periplasmic MdoG C-terminal" evidence="6">
    <location>
        <begin position="30"/>
        <end position="503"/>
    </location>
</feature>